<evidence type="ECO:0000256" key="4">
    <source>
        <dbReference type="ARBA" id="ARBA00023163"/>
    </source>
</evidence>
<dbReference type="InterPro" id="IPR000847">
    <property type="entry name" value="LysR_HTH_N"/>
</dbReference>
<gene>
    <name evidence="6" type="primary">metR_2</name>
    <name evidence="6" type="ORF">LMG28138_04068</name>
</gene>
<evidence type="ECO:0000256" key="3">
    <source>
        <dbReference type="ARBA" id="ARBA00023125"/>
    </source>
</evidence>
<comment type="similarity">
    <text evidence="1">Belongs to the LysR transcriptional regulatory family.</text>
</comment>
<dbReference type="Gene3D" id="3.40.190.290">
    <property type="match status" value="1"/>
</dbReference>
<evidence type="ECO:0000313" key="7">
    <source>
        <dbReference type="Proteomes" id="UP000494115"/>
    </source>
</evidence>
<dbReference type="Proteomes" id="UP000494115">
    <property type="component" value="Unassembled WGS sequence"/>
</dbReference>
<accession>A0A6S7BF68</accession>
<dbReference type="SUPFAM" id="SSF53850">
    <property type="entry name" value="Periplasmic binding protein-like II"/>
    <property type="match status" value="1"/>
</dbReference>
<reference evidence="6 7" key="1">
    <citation type="submission" date="2020-04" db="EMBL/GenBank/DDBJ databases">
        <authorList>
            <person name="De Canck E."/>
        </authorList>
    </citation>
    <scope>NUCLEOTIDE SEQUENCE [LARGE SCALE GENOMIC DNA]</scope>
    <source>
        <strain evidence="6 7">LMG 28138</strain>
    </source>
</reference>
<dbReference type="GO" id="GO:0000976">
    <property type="term" value="F:transcription cis-regulatory region binding"/>
    <property type="evidence" value="ECO:0007669"/>
    <property type="project" value="TreeGrafter"/>
</dbReference>
<dbReference type="PROSITE" id="PS50931">
    <property type="entry name" value="HTH_LYSR"/>
    <property type="match status" value="1"/>
</dbReference>
<dbReference type="InterPro" id="IPR036390">
    <property type="entry name" value="WH_DNA-bd_sf"/>
</dbReference>
<name>A0A6S7BF68_9BURK</name>
<evidence type="ECO:0000256" key="1">
    <source>
        <dbReference type="ARBA" id="ARBA00009437"/>
    </source>
</evidence>
<evidence type="ECO:0000256" key="2">
    <source>
        <dbReference type="ARBA" id="ARBA00023015"/>
    </source>
</evidence>
<sequence>MRRLDNIDLRLLRIYTTLVDAGSFFDAGVALNLSQPTLSTHLATLEQRLGERLCERGRKGFRLTPFGEVTYNAAQTLFGEINRFNERVSNPASKVVDRLAVGIIDGVVTNPKLGLQAAIGEFLKTREVFIDLDLGTPRELERAILTGERDLVIGPVAQSSPDVTYVALHREPHALYCGKDHPFFELPAQKLSRKLLDESLFSIRGYRNFDDLYRVGHRRASGSVNKIEAQTMMILSGQYVGFLPCHVGDHWASMGMMKVLKHRTYAFESQHFAAYRSADANNRTLVAFLRAVKHYAMA</sequence>
<keyword evidence="2" id="KW-0805">Transcription regulation</keyword>
<proteinExistence type="inferred from homology"/>
<evidence type="ECO:0000313" key="6">
    <source>
        <dbReference type="EMBL" id="CAB3796373.1"/>
    </source>
</evidence>
<dbReference type="EMBL" id="CADIKM010000023">
    <property type="protein sequence ID" value="CAB3796373.1"/>
    <property type="molecule type" value="Genomic_DNA"/>
</dbReference>
<feature type="domain" description="HTH lysR-type" evidence="5">
    <location>
        <begin position="7"/>
        <end position="64"/>
    </location>
</feature>
<keyword evidence="3" id="KW-0238">DNA-binding</keyword>
<dbReference type="Pfam" id="PF03466">
    <property type="entry name" value="LysR_substrate"/>
    <property type="match status" value="1"/>
</dbReference>
<protein>
    <submittedName>
        <fullName evidence="6">HTH-type transcriptional regulator MetR</fullName>
    </submittedName>
</protein>
<dbReference type="Gene3D" id="1.10.10.10">
    <property type="entry name" value="Winged helix-like DNA-binding domain superfamily/Winged helix DNA-binding domain"/>
    <property type="match status" value="1"/>
</dbReference>
<dbReference type="PANTHER" id="PTHR30126">
    <property type="entry name" value="HTH-TYPE TRANSCRIPTIONAL REGULATOR"/>
    <property type="match status" value="1"/>
</dbReference>
<keyword evidence="4" id="KW-0804">Transcription</keyword>
<dbReference type="GO" id="GO:0003700">
    <property type="term" value="F:DNA-binding transcription factor activity"/>
    <property type="evidence" value="ECO:0007669"/>
    <property type="project" value="InterPro"/>
</dbReference>
<dbReference type="InterPro" id="IPR036388">
    <property type="entry name" value="WH-like_DNA-bd_sf"/>
</dbReference>
<dbReference type="PANTHER" id="PTHR30126:SF98">
    <property type="entry name" value="HTH-TYPE TRANSCRIPTIONAL ACTIVATOR BAUR"/>
    <property type="match status" value="1"/>
</dbReference>
<dbReference type="Pfam" id="PF00126">
    <property type="entry name" value="HTH_1"/>
    <property type="match status" value="1"/>
</dbReference>
<evidence type="ECO:0000259" key="5">
    <source>
        <dbReference type="PROSITE" id="PS50931"/>
    </source>
</evidence>
<dbReference type="SUPFAM" id="SSF46785">
    <property type="entry name" value="Winged helix' DNA-binding domain"/>
    <property type="match status" value="1"/>
</dbReference>
<dbReference type="RefSeq" id="WP_175106609.1">
    <property type="nucleotide sequence ID" value="NZ_CADIKM010000023.1"/>
</dbReference>
<dbReference type="AlphaFoldDB" id="A0A6S7BF68"/>
<organism evidence="6 7">
    <name type="scientific">Pararobbsia alpina</name>
    <dbReference type="NCBI Taxonomy" id="621374"/>
    <lineage>
        <taxon>Bacteria</taxon>
        <taxon>Pseudomonadati</taxon>
        <taxon>Pseudomonadota</taxon>
        <taxon>Betaproteobacteria</taxon>
        <taxon>Burkholderiales</taxon>
        <taxon>Burkholderiaceae</taxon>
        <taxon>Pararobbsia</taxon>
    </lineage>
</organism>
<dbReference type="InterPro" id="IPR005119">
    <property type="entry name" value="LysR_subst-bd"/>
</dbReference>
<keyword evidence="7" id="KW-1185">Reference proteome</keyword>